<evidence type="ECO:0000313" key="3">
    <source>
        <dbReference type="EMBL" id="VTZ69969.1"/>
    </source>
</evidence>
<proteinExistence type="predicted"/>
<reference evidence="3" key="3">
    <citation type="submission" date="2019-05" db="EMBL/GenBank/DDBJ databases">
        <authorList>
            <consortium name="Pathogen Informatics"/>
        </authorList>
    </citation>
    <scope>NUCLEOTIDE SEQUENCE</scope>
    <source>
        <strain evidence="3">AS</strain>
        <strain evidence="2 5">CB</strain>
    </source>
</reference>
<keyword evidence="1" id="KW-0732">Signal</keyword>
<dbReference type="KEGG" id="pcb:PCHAS_1302000"/>
<name>A0A077TNH3_PLACU</name>
<evidence type="ECO:0000313" key="2">
    <source>
        <dbReference type="EMBL" id="SCL89704.1"/>
    </source>
</evidence>
<dbReference type="NCBIfam" id="TIGR01599">
    <property type="entry name" value="PYST-A"/>
    <property type="match status" value="1"/>
</dbReference>
<dbReference type="EMBL" id="LK022890">
    <property type="protein sequence ID" value="VTZ69969.1"/>
    <property type="molecule type" value="Genomic_DNA"/>
</dbReference>
<dbReference type="OrthoDB" id="369874at2759"/>
<dbReference type="Proteomes" id="UP000071118">
    <property type="component" value="Chromosome 13"/>
</dbReference>
<dbReference type="AlphaFoldDB" id="A0A077TNH3"/>
<sequence>MNKFYIQIALFLLSVSIYLNNKTIATESAPEIAKKIKSKNSHVTVSVYMNDNPLATESALEIAKKIQSKDRYATVSVYMNDKPLPTEPAPGKPKKIKPKDLYVTSEEIYEKNKELLCTNPEEIKNAEKLMNEAVEHLKYHATCKKGYKAISHIVRDHMVFFKKKHQGDTDVVRVTYRKMDTNRYNKVVADIWNPDVIKLVEYTYTKTKFVRVYNPNLVIIQQRFKKWPWSHEKYFYALAKKVQLSKYESIIVMTSANIIDHHPSDKEYKNTIIESANSFTTEIDSEEDIRSGKLKKTFVRLAGYLIQECQTYVGVTYINSIDGNCYIYT</sequence>
<evidence type="ECO:0000313" key="4">
    <source>
        <dbReference type="Proteomes" id="UP000071118"/>
    </source>
</evidence>
<accession>A0A077TNH3</accession>
<dbReference type="GeneID" id="3491451"/>
<evidence type="ECO:0000313" key="5">
    <source>
        <dbReference type="Proteomes" id="UP000195489"/>
    </source>
</evidence>
<dbReference type="RefSeq" id="XP_016654401.1">
    <property type="nucleotide sequence ID" value="XM_016799056.1"/>
</dbReference>
<dbReference type="EMBL" id="FMIM01000314">
    <property type="protein sequence ID" value="SCL89704.1"/>
    <property type="molecule type" value="Genomic_DNA"/>
</dbReference>
<feature type="chain" id="PRO_5014501739" evidence="1">
    <location>
        <begin position="26"/>
        <end position="329"/>
    </location>
</feature>
<dbReference type="Proteomes" id="UP000195489">
    <property type="component" value="Unassembled WGS sequence"/>
</dbReference>
<dbReference type="VEuPathDB" id="PlasmoDB:PCHAS_1302000"/>
<keyword evidence="4" id="KW-1185">Reference proteome</keyword>
<reference evidence="3 4" key="1">
    <citation type="journal article" date="2014" name="BMC Biol.">
        <title>A comprehensive evaluation of rodent malaria parasite genomes and gene expression.</title>
        <authorList>
            <person name="Otto T.D."/>
            <person name="Bohme U."/>
            <person name="Jackson A.P."/>
            <person name="Hunt M."/>
            <person name="Franke-Fayard B."/>
            <person name="Hoeijmakers W.A."/>
            <person name="Religa A.A."/>
            <person name="Robertson L."/>
            <person name="Sanders M."/>
            <person name="Ogun S.A."/>
            <person name="Cunningham D."/>
            <person name="Erhart A."/>
            <person name="Billker O."/>
            <person name="Khan S.M."/>
            <person name="Stunnenberg H.G."/>
            <person name="Langhorne J."/>
            <person name="Holder A.A."/>
            <person name="Waters A.P."/>
            <person name="Newbold C.I."/>
            <person name="Pain A."/>
            <person name="Berriman M."/>
            <person name="Janse C.J."/>
        </authorList>
    </citation>
    <scope>NUCLEOTIDE SEQUENCE [LARGE SCALE GENOMIC DNA]</scope>
    <source>
        <strain evidence="3 4">AS</strain>
    </source>
</reference>
<reference evidence="3" key="2">
    <citation type="submission" date="2014-05" db="EMBL/GenBank/DDBJ databases">
        <authorList>
            <person name="Aslett M.A."/>
            <person name="De Silva N."/>
        </authorList>
    </citation>
    <scope>NUCLEOTIDE SEQUENCE</scope>
    <source>
        <strain evidence="3">AS</strain>
    </source>
</reference>
<feature type="signal peptide" evidence="1">
    <location>
        <begin position="1"/>
        <end position="25"/>
    </location>
</feature>
<evidence type="ECO:0000256" key="1">
    <source>
        <dbReference type="SAM" id="SignalP"/>
    </source>
</evidence>
<gene>
    <name evidence="3" type="ORF">PCHAS_1302000</name>
    <name evidence="2" type="ORF">PCHCB_000527800</name>
</gene>
<organism evidence="3 4">
    <name type="scientific">Plasmodium chabaudi chabaudi</name>
    <dbReference type="NCBI Taxonomy" id="31271"/>
    <lineage>
        <taxon>Eukaryota</taxon>
        <taxon>Sar</taxon>
        <taxon>Alveolata</taxon>
        <taxon>Apicomplexa</taxon>
        <taxon>Aconoidasida</taxon>
        <taxon>Haemosporida</taxon>
        <taxon>Plasmodiidae</taxon>
        <taxon>Plasmodium</taxon>
        <taxon>Plasmodium (Vinckeia)</taxon>
    </lineage>
</organism>
<dbReference type="InterPro" id="IPR006486">
    <property type="entry name" value="PYST_A"/>
</dbReference>
<protein>
    <submittedName>
        <fullName evidence="3">Fam-a protein</fullName>
    </submittedName>
</protein>
<dbReference type="SUPFAM" id="SSF55961">
    <property type="entry name" value="Bet v1-like"/>
    <property type="match status" value="1"/>
</dbReference>